<reference evidence="10" key="1">
    <citation type="journal article" date="2019" name="Int. J. Syst. Evol. Microbiol.">
        <title>The Global Catalogue of Microorganisms (GCM) 10K type strain sequencing project: providing services to taxonomists for standard genome sequencing and annotation.</title>
        <authorList>
            <consortium name="The Broad Institute Genomics Platform"/>
            <consortium name="The Broad Institute Genome Sequencing Center for Infectious Disease"/>
            <person name="Wu L."/>
            <person name="Ma J."/>
        </authorList>
    </citation>
    <scope>NUCLEOTIDE SEQUENCE [LARGE SCALE GENOMIC DNA]</scope>
    <source>
        <strain evidence="10">JCM 3380</strain>
    </source>
</reference>
<feature type="transmembrane region" description="Helical" evidence="7">
    <location>
        <begin position="327"/>
        <end position="350"/>
    </location>
</feature>
<dbReference type="Proteomes" id="UP001500416">
    <property type="component" value="Unassembled WGS sequence"/>
</dbReference>
<keyword evidence="5 7" id="KW-1133">Transmembrane helix</keyword>
<feature type="transmembrane region" description="Helical" evidence="7">
    <location>
        <begin position="394"/>
        <end position="413"/>
    </location>
</feature>
<dbReference type="PROSITE" id="PS50850">
    <property type="entry name" value="MFS"/>
    <property type="match status" value="1"/>
</dbReference>
<feature type="transmembrane region" description="Helical" evidence="7">
    <location>
        <begin position="362"/>
        <end position="388"/>
    </location>
</feature>
<protein>
    <submittedName>
        <fullName evidence="9">MFS transporter</fullName>
    </submittedName>
</protein>
<gene>
    <name evidence="9" type="ORF">GCM10010492_08590</name>
</gene>
<name>A0ABP3CRV1_9PSEU</name>
<keyword evidence="2" id="KW-0813">Transport</keyword>
<dbReference type="InterPro" id="IPR010290">
    <property type="entry name" value="TM_effector"/>
</dbReference>
<keyword evidence="10" id="KW-1185">Reference proteome</keyword>
<evidence type="ECO:0000313" key="10">
    <source>
        <dbReference type="Proteomes" id="UP001500416"/>
    </source>
</evidence>
<evidence type="ECO:0000256" key="5">
    <source>
        <dbReference type="ARBA" id="ARBA00022989"/>
    </source>
</evidence>
<dbReference type="InterPro" id="IPR036259">
    <property type="entry name" value="MFS_trans_sf"/>
</dbReference>
<dbReference type="PANTHER" id="PTHR23513:SF11">
    <property type="entry name" value="STAPHYLOFERRIN A TRANSPORTER"/>
    <property type="match status" value="1"/>
</dbReference>
<evidence type="ECO:0000313" key="9">
    <source>
        <dbReference type="EMBL" id="GAA0213098.1"/>
    </source>
</evidence>
<comment type="caution">
    <text evidence="9">The sequence shown here is derived from an EMBL/GenBank/DDBJ whole genome shotgun (WGS) entry which is preliminary data.</text>
</comment>
<organism evidence="9 10">
    <name type="scientific">Saccharothrix mutabilis subsp. mutabilis</name>
    <dbReference type="NCBI Taxonomy" id="66855"/>
    <lineage>
        <taxon>Bacteria</taxon>
        <taxon>Bacillati</taxon>
        <taxon>Actinomycetota</taxon>
        <taxon>Actinomycetes</taxon>
        <taxon>Pseudonocardiales</taxon>
        <taxon>Pseudonocardiaceae</taxon>
        <taxon>Saccharothrix</taxon>
    </lineage>
</organism>
<keyword evidence="4 7" id="KW-0812">Transmembrane</keyword>
<evidence type="ECO:0000256" key="3">
    <source>
        <dbReference type="ARBA" id="ARBA00022475"/>
    </source>
</evidence>
<evidence type="ECO:0000259" key="8">
    <source>
        <dbReference type="PROSITE" id="PS50850"/>
    </source>
</evidence>
<dbReference type="Gene3D" id="1.20.1250.20">
    <property type="entry name" value="MFS general substrate transporter like domains"/>
    <property type="match status" value="1"/>
</dbReference>
<dbReference type="SUPFAM" id="SSF103473">
    <property type="entry name" value="MFS general substrate transporter"/>
    <property type="match status" value="1"/>
</dbReference>
<feature type="transmembrane region" description="Helical" evidence="7">
    <location>
        <begin position="184"/>
        <end position="201"/>
    </location>
</feature>
<keyword evidence="3" id="KW-1003">Cell membrane</keyword>
<feature type="transmembrane region" description="Helical" evidence="7">
    <location>
        <begin position="235"/>
        <end position="252"/>
    </location>
</feature>
<evidence type="ECO:0000256" key="2">
    <source>
        <dbReference type="ARBA" id="ARBA00022448"/>
    </source>
</evidence>
<evidence type="ECO:0000256" key="1">
    <source>
        <dbReference type="ARBA" id="ARBA00004651"/>
    </source>
</evidence>
<dbReference type="PANTHER" id="PTHR23513">
    <property type="entry name" value="INTEGRAL MEMBRANE EFFLUX PROTEIN-RELATED"/>
    <property type="match status" value="1"/>
</dbReference>
<feature type="transmembrane region" description="Helical" evidence="7">
    <location>
        <begin position="91"/>
        <end position="111"/>
    </location>
</feature>
<sequence>MCAACGVPTHVPRPPRRFAALRNKDCRPYLFGAGLAMMADNVEHVITYWVLWEKFQSPALAGFAVISHWLPFLLLSVWFGSLADRYDCRRVIQAAQVLFMGVSAAWGILFLTDTLQVWHAGVLLVLHGIAGALWGPGEQLMLHDFVGPDELPSAVRLNATFRSLGVLFGPVVGSVLLLGLGPTAGIFVNIAFYLPLTLFLFRTKFTGHTRDAHVRPRVGVLESLRVLRELGSNRTLVAMIAVAGLASFFVGASLQSAMPIFATDLGAGDAGLAYGVLLFANGAGGVLGGVLLEATTRLRPTVRTAVVATGIYGVTSLGFAVTGSYPLAVVLLLVGGVAHLASMSITQTVVQLLSPPADRGRVLGVYGMSSGGLRAGSGFTVGLLGAAVGVHASLAWSAIALCVGTAVAAWYALRD</sequence>
<evidence type="ECO:0000256" key="7">
    <source>
        <dbReference type="SAM" id="Phobius"/>
    </source>
</evidence>
<dbReference type="EMBL" id="BAAABU010000002">
    <property type="protein sequence ID" value="GAA0213098.1"/>
    <property type="molecule type" value="Genomic_DNA"/>
</dbReference>
<feature type="domain" description="Major facilitator superfamily (MFS) profile" evidence="8">
    <location>
        <begin position="236"/>
        <end position="415"/>
    </location>
</feature>
<feature type="transmembrane region" description="Helical" evidence="7">
    <location>
        <begin position="272"/>
        <end position="292"/>
    </location>
</feature>
<accession>A0ABP3CRV1</accession>
<feature type="transmembrane region" description="Helical" evidence="7">
    <location>
        <begin position="304"/>
        <end position="321"/>
    </location>
</feature>
<evidence type="ECO:0000256" key="4">
    <source>
        <dbReference type="ARBA" id="ARBA00022692"/>
    </source>
</evidence>
<feature type="transmembrane region" description="Helical" evidence="7">
    <location>
        <begin position="59"/>
        <end position="79"/>
    </location>
</feature>
<feature type="transmembrane region" description="Helical" evidence="7">
    <location>
        <begin position="117"/>
        <end position="136"/>
    </location>
</feature>
<dbReference type="InterPro" id="IPR020846">
    <property type="entry name" value="MFS_dom"/>
</dbReference>
<dbReference type="CDD" id="cd06173">
    <property type="entry name" value="MFS_MefA_like"/>
    <property type="match status" value="1"/>
</dbReference>
<proteinExistence type="predicted"/>
<keyword evidence="6 7" id="KW-0472">Membrane</keyword>
<dbReference type="Pfam" id="PF05977">
    <property type="entry name" value="MFS_3"/>
    <property type="match status" value="1"/>
</dbReference>
<comment type="subcellular location">
    <subcellularLocation>
        <location evidence="1">Cell membrane</location>
        <topology evidence="1">Multi-pass membrane protein</topology>
    </subcellularLocation>
</comment>
<evidence type="ECO:0000256" key="6">
    <source>
        <dbReference type="ARBA" id="ARBA00023136"/>
    </source>
</evidence>